<evidence type="ECO:0000313" key="3">
    <source>
        <dbReference type="Proteomes" id="UP000018888"/>
    </source>
</evidence>
<reference evidence="2 3" key="1">
    <citation type="journal article" date="2013" name="Proc. Natl. Acad. Sci. U.S.A.">
        <title>Genome of an arbuscular mycorrhizal fungus provides insight into the oldest plant symbiosis.</title>
        <authorList>
            <person name="Tisserant E."/>
            <person name="Malbreil M."/>
            <person name="Kuo A."/>
            <person name="Kohler A."/>
            <person name="Symeonidi A."/>
            <person name="Balestrini R."/>
            <person name="Charron P."/>
            <person name="Duensing N."/>
            <person name="Frei Dit Frey N."/>
            <person name="Gianinazzi-Pearson V."/>
            <person name="Gilbert L.B."/>
            <person name="Handa Y."/>
            <person name="Herr J.R."/>
            <person name="Hijri M."/>
            <person name="Koul R."/>
            <person name="Kawaguchi M."/>
            <person name="Krajinski F."/>
            <person name="Lammers P.J."/>
            <person name="Masclaux F.G."/>
            <person name="Murat C."/>
            <person name="Morin E."/>
            <person name="Ndikumana S."/>
            <person name="Pagni M."/>
            <person name="Petitpierre D."/>
            <person name="Requena N."/>
            <person name="Rosikiewicz P."/>
            <person name="Riley R."/>
            <person name="Saito K."/>
            <person name="San Clemente H."/>
            <person name="Shapiro H."/>
            <person name="van Tuinen D."/>
            <person name="Becard G."/>
            <person name="Bonfante P."/>
            <person name="Paszkowski U."/>
            <person name="Shachar-Hill Y.Y."/>
            <person name="Tuskan G.A."/>
            <person name="Young P.W."/>
            <person name="Sanders I.R."/>
            <person name="Henrissat B."/>
            <person name="Rensing S.A."/>
            <person name="Grigoriev I.V."/>
            <person name="Corradi N."/>
            <person name="Roux C."/>
            <person name="Martin F."/>
        </authorList>
    </citation>
    <scope>NUCLEOTIDE SEQUENCE [LARGE SCALE GENOMIC DNA]</scope>
    <source>
        <strain evidence="2 3">DAOM 197198</strain>
    </source>
</reference>
<proteinExistence type="predicted"/>
<name>A0A2P4PT60_RHIID</name>
<reference evidence="2 3" key="2">
    <citation type="journal article" date="2018" name="New Phytol.">
        <title>High intraspecific genome diversity in the model arbuscular mycorrhizal symbiont Rhizophagus irregularis.</title>
        <authorList>
            <person name="Chen E.C.H."/>
            <person name="Morin E."/>
            <person name="Beaudet D."/>
            <person name="Noel J."/>
            <person name="Yildirir G."/>
            <person name="Ndikumana S."/>
            <person name="Charron P."/>
            <person name="St-Onge C."/>
            <person name="Giorgi J."/>
            <person name="Kruger M."/>
            <person name="Marton T."/>
            <person name="Ropars J."/>
            <person name="Grigoriev I.V."/>
            <person name="Hainaut M."/>
            <person name="Henrissat B."/>
            <person name="Roux C."/>
            <person name="Martin F."/>
            <person name="Corradi N."/>
        </authorList>
    </citation>
    <scope>NUCLEOTIDE SEQUENCE [LARGE SCALE GENOMIC DNA]</scope>
    <source>
        <strain evidence="2 3">DAOM 197198</strain>
    </source>
</reference>
<keyword evidence="1" id="KW-0175">Coiled coil</keyword>
<organism evidence="2 3">
    <name type="scientific">Rhizophagus irregularis (strain DAOM 181602 / DAOM 197198 / MUCL 43194)</name>
    <name type="common">Arbuscular mycorrhizal fungus</name>
    <name type="synonym">Glomus intraradices</name>
    <dbReference type="NCBI Taxonomy" id="747089"/>
    <lineage>
        <taxon>Eukaryota</taxon>
        <taxon>Fungi</taxon>
        <taxon>Fungi incertae sedis</taxon>
        <taxon>Mucoromycota</taxon>
        <taxon>Glomeromycotina</taxon>
        <taxon>Glomeromycetes</taxon>
        <taxon>Glomerales</taxon>
        <taxon>Glomeraceae</taxon>
        <taxon>Rhizophagus</taxon>
    </lineage>
</organism>
<gene>
    <name evidence="2" type="ORF">GLOIN_2v1778212</name>
</gene>
<protein>
    <submittedName>
        <fullName evidence="2">Uncharacterized protein</fullName>
    </submittedName>
</protein>
<feature type="coiled-coil region" evidence="1">
    <location>
        <begin position="4"/>
        <end position="94"/>
    </location>
</feature>
<comment type="caution">
    <text evidence="2">The sequence shown here is derived from an EMBL/GenBank/DDBJ whole genome shotgun (WGS) entry which is preliminary data.</text>
</comment>
<dbReference type="AlphaFoldDB" id="A0A2P4PT60"/>
<sequence length="275" mass="31679">MQSIDSLRELNSKLLAEIAELRKENAELKDKNAEIPDLKRKFAEIESEKVELKARIAELLRQAVEESKRRDVENAELKARIEELEKNKTVTTKLEFENAEFKDRITKVEQRQMLNDTSSNNSSPNFNSVADQLSMATHHEKPLVDKKMDTSLPEEPIPEVIAKQSVSAVNISVMDQCDQTTLEDKETNAFLDEVHKKKISDEIRQRNREKKLQSQKTKGIDNYNFAFAQLWNSPCPICDRKHGNYGLHGEWYRNGTEYCLTCNTSSNKFKFAIVA</sequence>
<evidence type="ECO:0000313" key="2">
    <source>
        <dbReference type="EMBL" id="POG68566.1"/>
    </source>
</evidence>
<evidence type="ECO:0000256" key="1">
    <source>
        <dbReference type="SAM" id="Coils"/>
    </source>
</evidence>
<dbReference type="VEuPathDB" id="FungiDB:RhiirFUN_018979"/>
<dbReference type="Proteomes" id="UP000018888">
    <property type="component" value="Unassembled WGS sequence"/>
</dbReference>
<accession>A0A2P4PT60</accession>
<keyword evidence="3" id="KW-1185">Reference proteome</keyword>
<dbReference type="EMBL" id="AUPC02000151">
    <property type="protein sequence ID" value="POG68566.1"/>
    <property type="molecule type" value="Genomic_DNA"/>
</dbReference>